<dbReference type="InterPro" id="IPR024924">
    <property type="entry name" value="7-CO-7-deazaguanine_synth-like"/>
</dbReference>
<comment type="catalytic activity">
    <reaction evidence="8">
        <text>6-carboxy-5,6,7,8-tetrahydropterin + H(+) = 7-carboxy-7-carbaguanine + NH4(+)</text>
        <dbReference type="Rhea" id="RHEA:27974"/>
        <dbReference type="ChEBI" id="CHEBI:15378"/>
        <dbReference type="ChEBI" id="CHEBI:28938"/>
        <dbReference type="ChEBI" id="CHEBI:61032"/>
        <dbReference type="ChEBI" id="CHEBI:61036"/>
        <dbReference type="EC" id="4.3.99.3"/>
    </reaction>
</comment>
<dbReference type="UniPathway" id="UPA00391"/>
<keyword evidence="4 8" id="KW-0460">Magnesium</keyword>
<dbReference type="Gene3D" id="3.20.20.70">
    <property type="entry name" value="Aldolase class I"/>
    <property type="match status" value="1"/>
</dbReference>
<comment type="function">
    <text evidence="8">Catalyzes the complex heterocyclic radical-mediated conversion of 6-carboxy-5,6,7,8-tetrahydropterin (CPH4) to 7-carboxy-7-deazaguanine (CDG), a step common to the biosynthetic pathways of all 7-deazapurine-containing compounds.</text>
</comment>
<comment type="pathway">
    <text evidence="8">Purine metabolism; 7-cyano-7-deazaguanine biosynthesis.</text>
</comment>
<comment type="cofactor">
    <cofactor evidence="8">
        <name>[4Fe-4S] cluster</name>
        <dbReference type="ChEBI" id="CHEBI:49883"/>
    </cofactor>
    <text evidence="8">Binds 1 [4Fe-4S] cluster. The cluster is coordinated with 3 cysteines and an exchangeable S-adenosyl-L-methionine.</text>
</comment>
<dbReference type="EMBL" id="SMFV01000001">
    <property type="protein sequence ID" value="TCK06552.1"/>
    <property type="molecule type" value="Genomic_DNA"/>
</dbReference>
<evidence type="ECO:0000256" key="2">
    <source>
        <dbReference type="ARBA" id="ARBA00022691"/>
    </source>
</evidence>
<dbReference type="PIRSF" id="PIRSF000370">
    <property type="entry name" value="QueE"/>
    <property type="match status" value="1"/>
</dbReference>
<proteinExistence type="inferred from homology"/>
<feature type="binding site" evidence="8">
    <location>
        <position position="38"/>
    </location>
    <ligand>
        <name>[4Fe-4S] cluster</name>
        <dbReference type="ChEBI" id="CHEBI:49883"/>
        <note>4Fe-4S-S-AdoMet</note>
    </ligand>
</feature>
<dbReference type="RefSeq" id="WP_132525201.1">
    <property type="nucleotide sequence ID" value="NZ_SMFV01000001.1"/>
</dbReference>
<protein>
    <recommendedName>
        <fullName evidence="8">7-carboxy-7-deazaguanine synthase</fullName>
        <shortName evidence="8">CDG synthase</shortName>
        <ecNumber evidence="8">4.3.99.3</ecNumber>
    </recommendedName>
    <alternativeName>
        <fullName evidence="8">Queuosine biosynthesis protein QueE</fullName>
    </alternativeName>
</protein>
<feature type="binding site" evidence="8">
    <location>
        <begin position="12"/>
        <end position="14"/>
    </location>
    <ligand>
        <name>substrate</name>
    </ligand>
</feature>
<evidence type="ECO:0000256" key="3">
    <source>
        <dbReference type="ARBA" id="ARBA00022723"/>
    </source>
</evidence>
<dbReference type="AlphaFoldDB" id="A0A4R1GPX4"/>
<evidence type="ECO:0000256" key="1">
    <source>
        <dbReference type="ARBA" id="ARBA00022485"/>
    </source>
</evidence>
<comment type="caution">
    <text evidence="10">The sequence shown here is derived from an EMBL/GenBank/DDBJ whole genome shotgun (WGS) entry which is preliminary data.</text>
</comment>
<comment type="caution">
    <text evidence="8">Lacks conserved residue(s) required for the propagation of feature annotation.</text>
</comment>
<evidence type="ECO:0000256" key="6">
    <source>
        <dbReference type="ARBA" id="ARBA00023014"/>
    </source>
</evidence>
<dbReference type="GO" id="GO:0008616">
    <property type="term" value="P:tRNA queuosine(34) biosynthetic process"/>
    <property type="evidence" value="ECO:0007669"/>
    <property type="project" value="UniProtKB-UniRule"/>
</dbReference>
<dbReference type="GO" id="GO:0016840">
    <property type="term" value="F:carbon-nitrogen lyase activity"/>
    <property type="evidence" value="ECO:0007669"/>
    <property type="project" value="UniProtKB-UniRule"/>
</dbReference>
<dbReference type="OrthoDB" id="9792276at2"/>
<dbReference type="SUPFAM" id="SSF102114">
    <property type="entry name" value="Radical SAM enzymes"/>
    <property type="match status" value="1"/>
</dbReference>
<comment type="similarity">
    <text evidence="8">Belongs to the radical SAM superfamily. 7-carboxy-7-deazaguanine synthase family.</text>
</comment>
<feature type="binding site" evidence="8">
    <location>
        <begin position="119"/>
        <end position="121"/>
    </location>
    <ligand>
        <name>S-adenosyl-L-methionine</name>
        <dbReference type="ChEBI" id="CHEBI:59789"/>
    </ligand>
</feature>
<evidence type="ECO:0000256" key="4">
    <source>
        <dbReference type="ARBA" id="ARBA00022842"/>
    </source>
</evidence>
<feature type="binding site" evidence="8">
    <location>
        <position position="27"/>
    </location>
    <ligand>
        <name>substrate</name>
    </ligand>
</feature>
<dbReference type="GO" id="GO:0051539">
    <property type="term" value="F:4 iron, 4 sulfur cluster binding"/>
    <property type="evidence" value="ECO:0007669"/>
    <property type="project" value="UniProtKB-UniRule"/>
</dbReference>
<keyword evidence="3 8" id="KW-0479">Metal-binding</keyword>
<keyword evidence="11" id="KW-1185">Reference proteome</keyword>
<feature type="binding site" evidence="8">
    <location>
        <begin position="37"/>
        <end position="39"/>
    </location>
    <ligand>
        <name>S-adenosyl-L-methionine</name>
        <dbReference type="ChEBI" id="CHEBI:59789"/>
    </ligand>
</feature>
<dbReference type="PROSITE" id="PS51918">
    <property type="entry name" value="RADICAL_SAM"/>
    <property type="match status" value="1"/>
</dbReference>
<keyword evidence="1 8" id="KW-0004">4Fe-4S</keyword>
<keyword evidence="6 8" id="KW-0411">Iron-sulfur</keyword>
<keyword evidence="8" id="KW-0671">Queuosine biosynthesis</keyword>
<feature type="domain" description="Radical SAM core" evidence="9">
    <location>
        <begin position="18"/>
        <end position="222"/>
    </location>
</feature>
<sequence>MRITLSETFVSIQGEGLDVGQPAFFIRTGRCSVGCKFCDTRYAWNSKKTAQVTEIVKEALKSKLPEVIITGGEPLEEENLPLLIRLLSKEERIKRITIETCGHIFRDDLPGEKLKIVLSPKPPTMGVTFPEESLKKFLKTYERAYIKFGVFSQKDFETIKTFAFKNSELIKEPIVIQPLETPFEDYIETCRRVTHMVVEDREFVNAFSVRIIPQVHKLIGLK</sequence>
<evidence type="ECO:0000256" key="8">
    <source>
        <dbReference type="HAMAP-Rule" id="MF_00917"/>
    </source>
</evidence>
<feature type="binding site" evidence="8">
    <location>
        <position position="72"/>
    </location>
    <ligand>
        <name>S-adenosyl-L-methionine</name>
        <dbReference type="ChEBI" id="CHEBI:59789"/>
    </ligand>
</feature>
<evidence type="ECO:0000256" key="7">
    <source>
        <dbReference type="ARBA" id="ARBA00023239"/>
    </source>
</evidence>
<comment type="cofactor">
    <cofactor evidence="8">
        <name>Mg(2+)</name>
        <dbReference type="ChEBI" id="CHEBI:18420"/>
    </cofactor>
</comment>
<feature type="binding site" evidence="8">
    <location>
        <position position="40"/>
    </location>
    <ligand>
        <name>Mg(2+)</name>
        <dbReference type="ChEBI" id="CHEBI:18420"/>
    </ligand>
</feature>
<keyword evidence="2 8" id="KW-0949">S-adenosyl-L-methionine</keyword>
<organism evidence="10 11">
    <name type="scientific">Phorcysia thermohydrogeniphila</name>
    <dbReference type="NCBI Taxonomy" id="936138"/>
    <lineage>
        <taxon>Bacteria</taxon>
        <taxon>Pseudomonadati</taxon>
        <taxon>Aquificota</taxon>
        <taxon>Aquificia</taxon>
        <taxon>Desulfurobacteriales</taxon>
        <taxon>Desulfurobacteriaceae</taxon>
        <taxon>Phorcysia</taxon>
    </lineage>
</organism>
<comment type="subunit">
    <text evidence="8">Homodimer.</text>
</comment>
<dbReference type="Proteomes" id="UP000295777">
    <property type="component" value="Unassembled WGS sequence"/>
</dbReference>
<evidence type="ECO:0000313" key="11">
    <source>
        <dbReference type="Proteomes" id="UP000295777"/>
    </source>
</evidence>
<evidence type="ECO:0000313" key="10">
    <source>
        <dbReference type="EMBL" id="TCK06552.1"/>
    </source>
</evidence>
<evidence type="ECO:0000259" key="9">
    <source>
        <dbReference type="PROSITE" id="PS51918"/>
    </source>
</evidence>
<accession>A0A4R1GPX4</accession>
<feature type="binding site" evidence="8">
    <location>
        <position position="35"/>
    </location>
    <ligand>
        <name>[4Fe-4S] cluster</name>
        <dbReference type="ChEBI" id="CHEBI:49883"/>
        <note>4Fe-4S-S-AdoMet</note>
    </ligand>
</feature>
<keyword evidence="7 8" id="KW-0456">Lyase</keyword>
<dbReference type="GO" id="GO:1904047">
    <property type="term" value="F:S-adenosyl-L-methionine binding"/>
    <property type="evidence" value="ECO:0007669"/>
    <property type="project" value="UniProtKB-UniRule"/>
</dbReference>
<keyword evidence="5 8" id="KW-0408">Iron</keyword>
<dbReference type="InterPro" id="IPR007197">
    <property type="entry name" value="rSAM"/>
</dbReference>
<dbReference type="PANTHER" id="PTHR42836:SF1">
    <property type="entry name" value="7-CARBOXY-7-DEAZAGUANINE SYNTHASE"/>
    <property type="match status" value="1"/>
</dbReference>
<dbReference type="GO" id="GO:0000287">
    <property type="term" value="F:magnesium ion binding"/>
    <property type="evidence" value="ECO:0007669"/>
    <property type="project" value="UniProtKB-UniRule"/>
</dbReference>
<reference evidence="10 11" key="1">
    <citation type="submission" date="2019-03" db="EMBL/GenBank/DDBJ databases">
        <title>Genomic Encyclopedia of Archaeal and Bacterial Type Strains, Phase II (KMG-II): from individual species to whole genera.</title>
        <authorList>
            <person name="Goeker M."/>
        </authorList>
    </citation>
    <scope>NUCLEOTIDE SEQUENCE [LARGE SCALE GENOMIC DNA]</scope>
    <source>
        <strain evidence="10 11">DSM 24425</strain>
    </source>
</reference>
<dbReference type="Pfam" id="PF04055">
    <property type="entry name" value="Radical_SAM"/>
    <property type="match status" value="1"/>
</dbReference>
<comment type="cofactor">
    <cofactor evidence="8">
        <name>S-adenosyl-L-methionine</name>
        <dbReference type="ChEBI" id="CHEBI:59789"/>
    </cofactor>
    <text evidence="8">Binds 1 S-adenosyl-L-methionine per subunit.</text>
</comment>
<name>A0A4R1GPX4_9BACT</name>
<dbReference type="SFLD" id="SFLDS00029">
    <property type="entry name" value="Radical_SAM"/>
    <property type="match status" value="1"/>
</dbReference>
<dbReference type="InterPro" id="IPR058240">
    <property type="entry name" value="rSAM_sf"/>
</dbReference>
<feature type="binding site" evidence="8">
    <location>
        <position position="31"/>
    </location>
    <ligand>
        <name>[4Fe-4S] cluster</name>
        <dbReference type="ChEBI" id="CHEBI:49883"/>
        <note>4Fe-4S-S-AdoMet</note>
    </ligand>
</feature>
<dbReference type="HAMAP" id="MF_00917">
    <property type="entry name" value="QueE"/>
    <property type="match status" value="1"/>
</dbReference>
<gene>
    <name evidence="8" type="primary">queE</name>
    <name evidence="10" type="ORF">CLV27_0354</name>
</gene>
<dbReference type="EC" id="4.3.99.3" evidence="8"/>
<feature type="binding site" evidence="8">
    <location>
        <position position="70"/>
    </location>
    <ligand>
        <name>substrate</name>
    </ligand>
</feature>
<dbReference type="PANTHER" id="PTHR42836">
    <property type="entry name" value="7-CARBOXY-7-DEAZAGUANINE SYNTHASE"/>
    <property type="match status" value="1"/>
</dbReference>
<dbReference type="CDD" id="cd01335">
    <property type="entry name" value="Radical_SAM"/>
    <property type="match status" value="1"/>
</dbReference>
<evidence type="ECO:0000256" key="5">
    <source>
        <dbReference type="ARBA" id="ARBA00023004"/>
    </source>
</evidence>
<dbReference type="InterPro" id="IPR013785">
    <property type="entry name" value="Aldolase_TIM"/>
</dbReference>